<dbReference type="EMBL" id="VDGV01000052">
    <property type="protein sequence ID" value="TNG91669.1"/>
    <property type="molecule type" value="Genomic_DNA"/>
</dbReference>
<evidence type="ECO:0008006" key="5">
    <source>
        <dbReference type="Google" id="ProtNLM"/>
    </source>
</evidence>
<dbReference type="SUPFAM" id="SSF53474">
    <property type="entry name" value="alpha/beta-Hydrolases"/>
    <property type="match status" value="1"/>
</dbReference>
<organism evidence="1 3">
    <name type="scientific">Testudinibacter aquarius</name>
    <dbReference type="NCBI Taxonomy" id="1524974"/>
    <lineage>
        <taxon>Bacteria</taxon>
        <taxon>Pseudomonadati</taxon>
        <taxon>Pseudomonadota</taxon>
        <taxon>Gammaproteobacteria</taxon>
        <taxon>Pasteurellales</taxon>
        <taxon>Pasteurellaceae</taxon>
        <taxon>Testudinibacter</taxon>
    </lineage>
</organism>
<dbReference type="Proteomes" id="UP000294619">
    <property type="component" value="Unassembled WGS sequence"/>
</dbReference>
<name>A0A4R3Y4Y4_9PAST</name>
<dbReference type="AlphaFoldDB" id="A0A4R3Y4Y4"/>
<reference evidence="1 3" key="1">
    <citation type="submission" date="2019-03" db="EMBL/GenBank/DDBJ databases">
        <title>Genomic Encyclopedia of Type Strains, Phase IV (KMG-IV): sequencing the most valuable type-strain genomes for metagenomic binning, comparative biology and taxonomic classification.</title>
        <authorList>
            <person name="Goeker M."/>
        </authorList>
    </citation>
    <scope>NUCLEOTIDE SEQUENCE [LARGE SCALE GENOMIC DNA]</scope>
    <source>
        <strain evidence="1 3">DSM 28140</strain>
    </source>
</reference>
<evidence type="ECO:0000313" key="4">
    <source>
        <dbReference type="Proteomes" id="UP000305526"/>
    </source>
</evidence>
<comment type="caution">
    <text evidence="1">The sequence shown here is derived from an EMBL/GenBank/DDBJ whole genome shotgun (WGS) entry which is preliminary data.</text>
</comment>
<gene>
    <name evidence="1" type="ORF">EDC16_106189</name>
    <name evidence="2" type="ORF">FHQ21_06900</name>
</gene>
<dbReference type="EMBL" id="SMCP01000006">
    <property type="protein sequence ID" value="TCV86632.1"/>
    <property type="molecule type" value="Genomic_DNA"/>
</dbReference>
<evidence type="ECO:0000313" key="3">
    <source>
        <dbReference type="Proteomes" id="UP000294619"/>
    </source>
</evidence>
<evidence type="ECO:0000313" key="2">
    <source>
        <dbReference type="EMBL" id="TNG91669.1"/>
    </source>
</evidence>
<dbReference type="Proteomes" id="UP000305526">
    <property type="component" value="Unassembled WGS sequence"/>
</dbReference>
<keyword evidence="4" id="KW-1185">Reference proteome</keyword>
<evidence type="ECO:0000313" key="1">
    <source>
        <dbReference type="EMBL" id="TCV86632.1"/>
    </source>
</evidence>
<proteinExistence type="predicted"/>
<protein>
    <recommendedName>
        <fullName evidence="5">Accessory Sec system protein Asp2</fullName>
    </recommendedName>
</protein>
<sequence length="411" mass="46984">MNPEESFIATNGVQVKYKHKKSKYDFDHVIFVFSGFLNYNPGNYDFANALNECPCDVVWINDDFDKMYAYYLCKGMDFSIEEAVTEFICDKISELKLDNKKATVTGFSKGGSAALYYGLKLNIRNIVATVPQLHIGSYIVRNWKHVAQHMMGNMYALSDIGYLDKLILKALRSDTALDKNVYLLTSEADIQYPVEIQPYLNDFAKYQNFNLLKTHSGFVREHNQITGHHVALLLSIYYGLASEAVPRYNNGNVEFFGKLLTGNKQPSGELIYDLRIAKIIDGRLFLEGAALLRGHDIVEYSDLNYYLLLQNGDSVIRLELAKSHRPSLTKEFFDGKHLTIYDKAWFTTYQHKGIDICILPKGKYRLSIGVKLASGIDKHIILLDKRNITLVTKTKEYELIIQDKALYLNIL</sequence>
<reference evidence="2 4" key="2">
    <citation type="submission" date="2019-05" db="EMBL/GenBank/DDBJ databases">
        <title>Pasteurellaceae isolates from reptiles.</title>
        <authorList>
            <person name="Bojesen A.M."/>
            <person name="Lund E."/>
        </authorList>
    </citation>
    <scope>NUCLEOTIDE SEQUENCE [LARGE SCALE GENOMIC DNA]</scope>
    <source>
        <strain evidence="2 4">ELNT2x</strain>
    </source>
</reference>
<accession>A0A4R3Y4Y4</accession>
<dbReference type="InterPro" id="IPR029058">
    <property type="entry name" value="AB_hydrolase_fold"/>
</dbReference>
<dbReference type="RefSeq" id="WP_132967252.1">
    <property type="nucleotide sequence ID" value="NZ_LEKL01000010.1"/>
</dbReference>